<organism evidence="1 2">
    <name type="scientific">Mycolicibacter kumamotonensis</name>
    <dbReference type="NCBI Taxonomy" id="354243"/>
    <lineage>
        <taxon>Bacteria</taxon>
        <taxon>Bacillati</taxon>
        <taxon>Actinomycetota</taxon>
        <taxon>Actinomycetes</taxon>
        <taxon>Mycobacteriales</taxon>
        <taxon>Mycobacteriaceae</taxon>
        <taxon>Mycolicibacter</taxon>
    </lineage>
</organism>
<name>A0A1X0DZ54_9MYCO</name>
<reference evidence="1 2" key="1">
    <citation type="submission" date="2017-02" db="EMBL/GenBank/DDBJ databases">
        <title>The new phylogeny of genus Mycobacterium.</title>
        <authorList>
            <person name="Tortoli E."/>
            <person name="Trovato A."/>
            <person name="Cirillo D.M."/>
        </authorList>
    </citation>
    <scope>NUCLEOTIDE SEQUENCE [LARGE SCALE GENOMIC DNA]</scope>
    <source>
        <strain evidence="1 2">DSM 45093</strain>
    </source>
</reference>
<dbReference type="AlphaFoldDB" id="A0A1X0DZ54"/>
<dbReference type="Proteomes" id="UP000192713">
    <property type="component" value="Unassembled WGS sequence"/>
</dbReference>
<evidence type="ECO:0000313" key="1">
    <source>
        <dbReference type="EMBL" id="ORA77585.1"/>
    </source>
</evidence>
<accession>A0A1X0DZ54</accession>
<sequence>MDELEWVLAAIDEVLAEGEPDLFPWTDAARWTPSLADGDVEGWAVDLDPRLASWYRRWDPDPSAPPWVLEPWEAEGGYE</sequence>
<protein>
    <submittedName>
        <fullName evidence="1">Uncharacterized protein</fullName>
    </submittedName>
</protein>
<evidence type="ECO:0000313" key="2">
    <source>
        <dbReference type="Proteomes" id="UP000192713"/>
    </source>
</evidence>
<gene>
    <name evidence="1" type="ORF">BST28_17435</name>
</gene>
<comment type="caution">
    <text evidence="1">The sequence shown here is derived from an EMBL/GenBank/DDBJ whole genome shotgun (WGS) entry which is preliminary data.</text>
</comment>
<proteinExistence type="predicted"/>
<dbReference type="EMBL" id="MVHU01000030">
    <property type="protein sequence ID" value="ORA77585.1"/>
    <property type="molecule type" value="Genomic_DNA"/>
</dbReference>